<sequence>MWAKRHRGHSLATPRRWRCRCLLMVKWLRAVMKGRCWSPQLEGMEERFCLGGWAGRSGRKFGGMARL</sequence>
<name>A0A5C3Q741_9AGAR</name>
<evidence type="ECO:0000313" key="2">
    <source>
        <dbReference type="Proteomes" id="UP000305067"/>
    </source>
</evidence>
<organism evidence="1 2">
    <name type="scientific">Pterulicium gracile</name>
    <dbReference type="NCBI Taxonomy" id="1884261"/>
    <lineage>
        <taxon>Eukaryota</taxon>
        <taxon>Fungi</taxon>
        <taxon>Dikarya</taxon>
        <taxon>Basidiomycota</taxon>
        <taxon>Agaricomycotina</taxon>
        <taxon>Agaricomycetes</taxon>
        <taxon>Agaricomycetidae</taxon>
        <taxon>Agaricales</taxon>
        <taxon>Pleurotineae</taxon>
        <taxon>Pterulaceae</taxon>
        <taxon>Pterulicium</taxon>
    </lineage>
</organism>
<dbReference type="AlphaFoldDB" id="A0A5C3Q741"/>
<accession>A0A5C3Q741</accession>
<proteinExistence type="predicted"/>
<evidence type="ECO:0000313" key="1">
    <source>
        <dbReference type="EMBL" id="TFK97376.1"/>
    </source>
</evidence>
<reference evidence="1 2" key="1">
    <citation type="journal article" date="2019" name="Nat. Ecol. Evol.">
        <title>Megaphylogeny resolves global patterns of mushroom evolution.</title>
        <authorList>
            <person name="Varga T."/>
            <person name="Krizsan K."/>
            <person name="Foldi C."/>
            <person name="Dima B."/>
            <person name="Sanchez-Garcia M."/>
            <person name="Sanchez-Ramirez S."/>
            <person name="Szollosi G.J."/>
            <person name="Szarkandi J.G."/>
            <person name="Papp V."/>
            <person name="Albert L."/>
            <person name="Andreopoulos W."/>
            <person name="Angelini C."/>
            <person name="Antonin V."/>
            <person name="Barry K.W."/>
            <person name="Bougher N.L."/>
            <person name="Buchanan P."/>
            <person name="Buyck B."/>
            <person name="Bense V."/>
            <person name="Catcheside P."/>
            <person name="Chovatia M."/>
            <person name="Cooper J."/>
            <person name="Damon W."/>
            <person name="Desjardin D."/>
            <person name="Finy P."/>
            <person name="Geml J."/>
            <person name="Haridas S."/>
            <person name="Hughes K."/>
            <person name="Justo A."/>
            <person name="Karasinski D."/>
            <person name="Kautmanova I."/>
            <person name="Kiss B."/>
            <person name="Kocsube S."/>
            <person name="Kotiranta H."/>
            <person name="LaButti K.M."/>
            <person name="Lechner B.E."/>
            <person name="Liimatainen K."/>
            <person name="Lipzen A."/>
            <person name="Lukacs Z."/>
            <person name="Mihaltcheva S."/>
            <person name="Morgado L.N."/>
            <person name="Niskanen T."/>
            <person name="Noordeloos M.E."/>
            <person name="Ohm R.A."/>
            <person name="Ortiz-Santana B."/>
            <person name="Ovrebo C."/>
            <person name="Racz N."/>
            <person name="Riley R."/>
            <person name="Savchenko A."/>
            <person name="Shiryaev A."/>
            <person name="Soop K."/>
            <person name="Spirin V."/>
            <person name="Szebenyi C."/>
            <person name="Tomsovsky M."/>
            <person name="Tulloss R.E."/>
            <person name="Uehling J."/>
            <person name="Grigoriev I.V."/>
            <person name="Vagvolgyi C."/>
            <person name="Papp T."/>
            <person name="Martin F.M."/>
            <person name="Miettinen O."/>
            <person name="Hibbett D.S."/>
            <person name="Nagy L.G."/>
        </authorList>
    </citation>
    <scope>NUCLEOTIDE SEQUENCE [LARGE SCALE GENOMIC DNA]</scope>
    <source>
        <strain evidence="1 2">CBS 309.79</strain>
    </source>
</reference>
<keyword evidence="2" id="KW-1185">Reference proteome</keyword>
<dbReference type="EMBL" id="ML178848">
    <property type="protein sequence ID" value="TFK97376.1"/>
    <property type="molecule type" value="Genomic_DNA"/>
</dbReference>
<gene>
    <name evidence="1" type="ORF">BDV98DRAFT_574726</name>
</gene>
<protein>
    <submittedName>
        <fullName evidence="1">Uncharacterized protein</fullName>
    </submittedName>
</protein>
<dbReference type="Proteomes" id="UP000305067">
    <property type="component" value="Unassembled WGS sequence"/>
</dbReference>